<dbReference type="PANTHER" id="PTHR46696">
    <property type="entry name" value="P450, PUTATIVE (EUROFUNG)-RELATED"/>
    <property type="match status" value="1"/>
</dbReference>
<keyword evidence="9" id="KW-1185">Reference proteome</keyword>
<keyword evidence="3 7" id="KW-0479">Metal-binding</keyword>
<dbReference type="AlphaFoldDB" id="A0A5C4TGE0"/>
<dbReference type="RefSeq" id="WP_139600806.1">
    <property type="nucleotide sequence ID" value="NZ_VDCQ01000004.1"/>
</dbReference>
<proteinExistence type="inferred from homology"/>
<dbReference type="CDD" id="cd11032">
    <property type="entry name" value="P450_EryK-like"/>
    <property type="match status" value="1"/>
</dbReference>
<comment type="similarity">
    <text evidence="1 7">Belongs to the cytochrome P450 family.</text>
</comment>
<evidence type="ECO:0000256" key="6">
    <source>
        <dbReference type="ARBA" id="ARBA00023033"/>
    </source>
</evidence>
<accession>A0A5C4TGE0</accession>
<dbReference type="InterPro" id="IPR017972">
    <property type="entry name" value="Cyt_P450_CS"/>
</dbReference>
<dbReference type="PRINTS" id="PR00359">
    <property type="entry name" value="BP450"/>
</dbReference>
<dbReference type="GO" id="GO:0005506">
    <property type="term" value="F:iron ion binding"/>
    <property type="evidence" value="ECO:0007669"/>
    <property type="project" value="InterPro"/>
</dbReference>
<dbReference type="PANTHER" id="PTHR46696:SF1">
    <property type="entry name" value="CYTOCHROME P450 YJIB-RELATED"/>
    <property type="match status" value="1"/>
</dbReference>
<dbReference type="SUPFAM" id="SSF48264">
    <property type="entry name" value="Cytochrome P450"/>
    <property type="match status" value="1"/>
</dbReference>
<evidence type="ECO:0000313" key="9">
    <source>
        <dbReference type="Proteomes" id="UP000307943"/>
    </source>
</evidence>
<dbReference type="InterPro" id="IPR036396">
    <property type="entry name" value="Cyt_P450_sf"/>
</dbReference>
<evidence type="ECO:0000256" key="2">
    <source>
        <dbReference type="ARBA" id="ARBA00022617"/>
    </source>
</evidence>
<keyword evidence="6 7" id="KW-0503">Monooxygenase</keyword>
<evidence type="ECO:0000256" key="1">
    <source>
        <dbReference type="ARBA" id="ARBA00010617"/>
    </source>
</evidence>
<evidence type="ECO:0000256" key="3">
    <source>
        <dbReference type="ARBA" id="ARBA00022723"/>
    </source>
</evidence>
<gene>
    <name evidence="8" type="ORF">FE784_03820</name>
</gene>
<dbReference type="Proteomes" id="UP000307943">
    <property type="component" value="Unassembled WGS sequence"/>
</dbReference>
<keyword evidence="2 7" id="KW-0349">Heme</keyword>
<reference evidence="8 9" key="1">
    <citation type="submission" date="2019-05" db="EMBL/GenBank/DDBJ databases">
        <title>We sequenced the genome of Paenibacillus hemerocallicola KCTC 33185 for further insight into its adaptation and study the phylogeny of Paenibacillus.</title>
        <authorList>
            <person name="Narsing Rao M.P."/>
        </authorList>
    </citation>
    <scope>NUCLEOTIDE SEQUENCE [LARGE SCALE GENOMIC DNA]</scope>
    <source>
        <strain evidence="8 9">KCTC 33185</strain>
    </source>
</reference>
<dbReference type="GO" id="GO:0016705">
    <property type="term" value="F:oxidoreductase activity, acting on paired donors, with incorporation or reduction of molecular oxygen"/>
    <property type="evidence" value="ECO:0007669"/>
    <property type="project" value="InterPro"/>
</dbReference>
<dbReference type="EMBL" id="VDCQ01000004">
    <property type="protein sequence ID" value="TNJ67519.1"/>
    <property type="molecule type" value="Genomic_DNA"/>
</dbReference>
<keyword evidence="4 7" id="KW-0560">Oxidoreductase</keyword>
<name>A0A5C4TGE0_9BACL</name>
<dbReference type="Gene3D" id="1.10.630.10">
    <property type="entry name" value="Cytochrome P450"/>
    <property type="match status" value="1"/>
</dbReference>
<keyword evidence="5 7" id="KW-0408">Iron</keyword>
<comment type="caution">
    <text evidence="8">The sequence shown here is derived from an EMBL/GenBank/DDBJ whole genome shotgun (WGS) entry which is preliminary data.</text>
</comment>
<evidence type="ECO:0000256" key="4">
    <source>
        <dbReference type="ARBA" id="ARBA00023002"/>
    </source>
</evidence>
<dbReference type="GO" id="GO:0004497">
    <property type="term" value="F:monooxygenase activity"/>
    <property type="evidence" value="ECO:0007669"/>
    <property type="project" value="UniProtKB-KW"/>
</dbReference>
<protein>
    <submittedName>
        <fullName evidence="8">Cytochrome P450</fullName>
    </submittedName>
</protein>
<organism evidence="8 9">
    <name type="scientific">Paenibacillus hemerocallicola</name>
    <dbReference type="NCBI Taxonomy" id="1172614"/>
    <lineage>
        <taxon>Bacteria</taxon>
        <taxon>Bacillati</taxon>
        <taxon>Bacillota</taxon>
        <taxon>Bacilli</taxon>
        <taxon>Bacillales</taxon>
        <taxon>Paenibacillaceae</taxon>
        <taxon>Paenibacillus</taxon>
    </lineage>
</organism>
<dbReference type="Pfam" id="PF00067">
    <property type="entry name" value="p450"/>
    <property type="match status" value="2"/>
</dbReference>
<dbReference type="InterPro" id="IPR001128">
    <property type="entry name" value="Cyt_P450"/>
</dbReference>
<dbReference type="FunFam" id="1.10.630.10:FF:000018">
    <property type="entry name" value="Cytochrome P450 monooxygenase"/>
    <property type="match status" value="1"/>
</dbReference>
<dbReference type="GO" id="GO:0020037">
    <property type="term" value="F:heme binding"/>
    <property type="evidence" value="ECO:0007669"/>
    <property type="project" value="InterPro"/>
</dbReference>
<evidence type="ECO:0000313" key="8">
    <source>
        <dbReference type="EMBL" id="TNJ67519.1"/>
    </source>
</evidence>
<dbReference type="OrthoDB" id="9801155at2"/>
<dbReference type="PROSITE" id="PS00086">
    <property type="entry name" value="CYTOCHROME_P450"/>
    <property type="match status" value="1"/>
</dbReference>
<evidence type="ECO:0000256" key="7">
    <source>
        <dbReference type="RuleBase" id="RU000461"/>
    </source>
</evidence>
<dbReference type="InterPro" id="IPR002397">
    <property type="entry name" value="Cyt_P450_B"/>
</dbReference>
<evidence type="ECO:0000256" key="5">
    <source>
        <dbReference type="ARBA" id="ARBA00023004"/>
    </source>
</evidence>
<sequence>MIPIVPEELIPLSKFRQMRMSFPVQFQEQKGSWHVYKYEDVKTVLSDHERFSSQFQTVRSNDEPIESSVLRRDPPKHRQLRSLVSQAFSPRAVEALIPLIRSVTHQLLDEAQSKGAVDALREFAGPLPVIVIAEMLGIPREDRDRFKQWSDELVGNDSDNYFRCQKEMTDYFSSVAEQRRREPQDDLISRLTAVNVDDERLSDAELIGFCILLLVAGNETTTNFIGSAILCLDGLPDERDRLAADSDLVPQALEEVLRYCSPVQTMVRRVVRDTELRGQRLIAGQHVHVRIGSANHDEDVFERPDIFDGSRNPNPHVAFGHGIHFCLGSQLARLEAGIAVKALLERFPRFARDRSYDLKRLDSWIVFGVNRLPVRLN</sequence>